<dbReference type="Proteomes" id="UP000478052">
    <property type="component" value="Unassembled WGS sequence"/>
</dbReference>
<sequence length="70" mass="8238">MTRLEKSYPYQEICLKSQKHYFQTINTPASRLKVKIVMYTTTCVKPLCMYGHQLWGTPKFSNTTIPEYCP</sequence>
<reference evidence="1 2" key="1">
    <citation type="submission" date="2019-08" db="EMBL/GenBank/DDBJ databases">
        <title>Whole genome of Aphis craccivora.</title>
        <authorList>
            <person name="Voronova N.V."/>
            <person name="Shulinski R.S."/>
            <person name="Bandarenka Y.V."/>
            <person name="Zhorov D.G."/>
            <person name="Warner D."/>
        </authorList>
    </citation>
    <scope>NUCLEOTIDE SEQUENCE [LARGE SCALE GENOMIC DNA]</scope>
    <source>
        <strain evidence="1">180601</strain>
        <tissue evidence="1">Whole Body</tissue>
    </source>
</reference>
<evidence type="ECO:0000313" key="2">
    <source>
        <dbReference type="Proteomes" id="UP000478052"/>
    </source>
</evidence>
<keyword evidence="2" id="KW-1185">Reference proteome</keyword>
<accession>A0A6G0W0X2</accession>
<comment type="caution">
    <text evidence="1">The sequence shown here is derived from an EMBL/GenBank/DDBJ whole genome shotgun (WGS) entry which is preliminary data.</text>
</comment>
<dbReference type="AlphaFoldDB" id="A0A6G0W0X2"/>
<protein>
    <submittedName>
        <fullName evidence="1">Uncharacterized protein</fullName>
    </submittedName>
</protein>
<proteinExistence type="predicted"/>
<gene>
    <name evidence="1" type="ORF">FWK35_00036886</name>
</gene>
<dbReference type="EMBL" id="VUJU01010177">
    <property type="protein sequence ID" value="KAF0715486.1"/>
    <property type="molecule type" value="Genomic_DNA"/>
</dbReference>
<name>A0A6G0W0X2_APHCR</name>
<organism evidence="1 2">
    <name type="scientific">Aphis craccivora</name>
    <name type="common">Cowpea aphid</name>
    <dbReference type="NCBI Taxonomy" id="307492"/>
    <lineage>
        <taxon>Eukaryota</taxon>
        <taxon>Metazoa</taxon>
        <taxon>Ecdysozoa</taxon>
        <taxon>Arthropoda</taxon>
        <taxon>Hexapoda</taxon>
        <taxon>Insecta</taxon>
        <taxon>Pterygota</taxon>
        <taxon>Neoptera</taxon>
        <taxon>Paraneoptera</taxon>
        <taxon>Hemiptera</taxon>
        <taxon>Sternorrhyncha</taxon>
        <taxon>Aphidomorpha</taxon>
        <taxon>Aphidoidea</taxon>
        <taxon>Aphididae</taxon>
        <taxon>Aphidini</taxon>
        <taxon>Aphis</taxon>
        <taxon>Aphis</taxon>
    </lineage>
</organism>
<evidence type="ECO:0000313" key="1">
    <source>
        <dbReference type="EMBL" id="KAF0715486.1"/>
    </source>
</evidence>